<dbReference type="PANTHER" id="PTHR30290:SF9">
    <property type="entry name" value="OLIGOPEPTIDE-BINDING PROTEIN APPA"/>
    <property type="match status" value="1"/>
</dbReference>
<evidence type="ECO:0000313" key="5">
    <source>
        <dbReference type="EMBL" id="SDP63326.1"/>
    </source>
</evidence>
<dbReference type="RefSeq" id="WP_090853707.1">
    <property type="nucleotide sequence ID" value="NZ_FNJU01000004.1"/>
</dbReference>
<dbReference type="Pfam" id="PF00496">
    <property type="entry name" value="SBP_bac_5"/>
    <property type="match status" value="1"/>
</dbReference>
<comment type="similarity">
    <text evidence="1">Belongs to the bacterial solute-binding protein 5 family.</text>
</comment>
<keyword evidence="6" id="KW-1185">Reference proteome</keyword>
<name>A0A1H0UBV7_9BACI</name>
<dbReference type="OrthoDB" id="9803988at2"/>
<evidence type="ECO:0000256" key="1">
    <source>
        <dbReference type="ARBA" id="ARBA00005695"/>
    </source>
</evidence>
<evidence type="ECO:0000313" key="6">
    <source>
        <dbReference type="Proteomes" id="UP000199159"/>
    </source>
</evidence>
<evidence type="ECO:0000256" key="3">
    <source>
        <dbReference type="ARBA" id="ARBA00022729"/>
    </source>
</evidence>
<dbReference type="InterPro" id="IPR039424">
    <property type="entry name" value="SBP_5"/>
</dbReference>
<proteinExistence type="inferred from homology"/>
<keyword evidence="2" id="KW-0813">Transport</keyword>
<dbReference type="EMBL" id="FNJU01000004">
    <property type="protein sequence ID" value="SDP63326.1"/>
    <property type="molecule type" value="Genomic_DNA"/>
</dbReference>
<sequence>MVTSQYSEGKAPVGTIHIVDPSPLNWLFVLFNTMEEAVGTDREGRIVPALATSTKWVNEKTLELKLREGVLFHNNEPFTAEHVIKAFNEIKPWIAPHPPGTWVNLPEETSLEKVDEFTVQFHFPKPEGLALGKLRAHHYATFQFWDKLGFGYRKLGTAEGHW</sequence>
<protein>
    <submittedName>
        <fullName evidence="5">Peptide/nickel transport system substrate-binding protein</fullName>
    </submittedName>
</protein>
<dbReference type="PANTHER" id="PTHR30290">
    <property type="entry name" value="PERIPLASMIC BINDING COMPONENT OF ABC TRANSPORTER"/>
    <property type="match status" value="1"/>
</dbReference>
<dbReference type="AlphaFoldDB" id="A0A1H0UBV7"/>
<dbReference type="GO" id="GO:0015833">
    <property type="term" value="P:peptide transport"/>
    <property type="evidence" value="ECO:0007669"/>
    <property type="project" value="TreeGrafter"/>
</dbReference>
<dbReference type="STRING" id="930152.SAMN05216565_104273"/>
<dbReference type="Proteomes" id="UP000199159">
    <property type="component" value="Unassembled WGS sequence"/>
</dbReference>
<evidence type="ECO:0000256" key="2">
    <source>
        <dbReference type="ARBA" id="ARBA00022448"/>
    </source>
</evidence>
<organism evidence="5 6">
    <name type="scientific">Litchfieldia salsa</name>
    <dbReference type="NCBI Taxonomy" id="930152"/>
    <lineage>
        <taxon>Bacteria</taxon>
        <taxon>Bacillati</taxon>
        <taxon>Bacillota</taxon>
        <taxon>Bacilli</taxon>
        <taxon>Bacillales</taxon>
        <taxon>Bacillaceae</taxon>
        <taxon>Litchfieldia</taxon>
    </lineage>
</organism>
<evidence type="ECO:0000259" key="4">
    <source>
        <dbReference type="Pfam" id="PF00496"/>
    </source>
</evidence>
<gene>
    <name evidence="5" type="ORF">SAMN05216565_104273</name>
</gene>
<keyword evidence="3" id="KW-0732">Signal</keyword>
<feature type="domain" description="Solute-binding protein family 5" evidence="4">
    <location>
        <begin position="46"/>
        <end position="142"/>
    </location>
</feature>
<accession>A0A1H0UBV7</accession>
<reference evidence="6" key="1">
    <citation type="submission" date="2016-10" db="EMBL/GenBank/DDBJ databases">
        <authorList>
            <person name="Varghese N."/>
            <person name="Submissions S."/>
        </authorList>
    </citation>
    <scope>NUCLEOTIDE SEQUENCE [LARGE SCALE GENOMIC DNA]</scope>
    <source>
        <strain evidence="6">IBRC-M10078</strain>
    </source>
</reference>
<dbReference type="SUPFAM" id="SSF53850">
    <property type="entry name" value="Periplasmic binding protein-like II"/>
    <property type="match status" value="1"/>
</dbReference>
<dbReference type="InterPro" id="IPR000914">
    <property type="entry name" value="SBP_5_dom"/>
</dbReference>
<dbReference type="Gene3D" id="3.40.190.10">
    <property type="entry name" value="Periplasmic binding protein-like II"/>
    <property type="match status" value="1"/>
</dbReference>
<dbReference type="GO" id="GO:1904680">
    <property type="term" value="F:peptide transmembrane transporter activity"/>
    <property type="evidence" value="ECO:0007669"/>
    <property type="project" value="TreeGrafter"/>
</dbReference>